<sequence length="156" mass="17347">MIAKLPKIQELVLSHCDLSDLYLLSLSPSLLNFSNSLAILDLSENTLSSSKIFEWVFNATTNLIELDLRDNMFKGTIPYDFGNGKNHLEQINLSGNELEGGIPESFRDICTLHSLHLVSNNLSEDISTILLKLSGCARYSLQDLDLSYNQITGTLP</sequence>
<evidence type="ECO:0000256" key="4">
    <source>
        <dbReference type="ARBA" id="ARBA00022729"/>
    </source>
</evidence>
<evidence type="ECO:0000313" key="11">
    <source>
        <dbReference type="Proteomes" id="UP000265520"/>
    </source>
</evidence>
<keyword evidence="5" id="KW-0677">Repeat</keyword>
<dbReference type="InterPro" id="IPR001611">
    <property type="entry name" value="Leu-rich_rpt"/>
</dbReference>
<dbReference type="SUPFAM" id="SSF52047">
    <property type="entry name" value="RNI-like"/>
    <property type="match status" value="1"/>
</dbReference>
<evidence type="ECO:0000256" key="7">
    <source>
        <dbReference type="ARBA" id="ARBA00023136"/>
    </source>
</evidence>
<dbReference type="InterPro" id="IPR032675">
    <property type="entry name" value="LRR_dom_sf"/>
</dbReference>
<dbReference type="Proteomes" id="UP000265520">
    <property type="component" value="Unassembled WGS sequence"/>
</dbReference>
<evidence type="ECO:0000256" key="6">
    <source>
        <dbReference type="ARBA" id="ARBA00022989"/>
    </source>
</evidence>
<evidence type="ECO:0000256" key="9">
    <source>
        <dbReference type="ARBA" id="ARBA00023180"/>
    </source>
</evidence>
<dbReference type="Gene3D" id="3.80.10.10">
    <property type="entry name" value="Ribonuclease Inhibitor"/>
    <property type="match status" value="1"/>
</dbReference>
<evidence type="ECO:0000256" key="8">
    <source>
        <dbReference type="ARBA" id="ARBA00023170"/>
    </source>
</evidence>
<evidence type="ECO:0000256" key="3">
    <source>
        <dbReference type="ARBA" id="ARBA00022692"/>
    </source>
</evidence>
<keyword evidence="4" id="KW-0732">Signal</keyword>
<name>A0A392QRK0_9FABA</name>
<dbReference type="InterPro" id="IPR046956">
    <property type="entry name" value="RLP23-like"/>
</dbReference>
<proteinExistence type="predicted"/>
<dbReference type="AlphaFoldDB" id="A0A392QRK0"/>
<keyword evidence="7" id="KW-0472">Membrane</keyword>
<comment type="subcellular location">
    <subcellularLocation>
        <location evidence="1">Membrane</location>
        <topology evidence="1">Single-pass type I membrane protein</topology>
    </subcellularLocation>
</comment>
<accession>A0A392QRK0</accession>
<dbReference type="GO" id="GO:0016301">
    <property type="term" value="F:kinase activity"/>
    <property type="evidence" value="ECO:0007669"/>
    <property type="project" value="UniProtKB-KW"/>
</dbReference>
<keyword evidence="10" id="KW-0808">Transferase</keyword>
<evidence type="ECO:0000313" key="10">
    <source>
        <dbReference type="EMBL" id="MCI26260.1"/>
    </source>
</evidence>
<keyword evidence="9" id="KW-0325">Glycoprotein</keyword>
<keyword evidence="10" id="KW-0418">Kinase</keyword>
<dbReference type="GO" id="GO:0016020">
    <property type="term" value="C:membrane"/>
    <property type="evidence" value="ECO:0007669"/>
    <property type="project" value="UniProtKB-SubCell"/>
</dbReference>
<dbReference type="Pfam" id="PF00560">
    <property type="entry name" value="LRR_1"/>
    <property type="match status" value="3"/>
</dbReference>
<keyword evidence="11" id="KW-1185">Reference proteome</keyword>
<keyword evidence="6" id="KW-1133">Transmembrane helix</keyword>
<evidence type="ECO:0000256" key="5">
    <source>
        <dbReference type="ARBA" id="ARBA00022737"/>
    </source>
</evidence>
<keyword evidence="3" id="KW-0812">Transmembrane</keyword>
<comment type="caution">
    <text evidence="10">The sequence shown here is derived from an EMBL/GenBank/DDBJ whole genome shotgun (WGS) entry which is preliminary data.</text>
</comment>
<feature type="non-terminal residue" evidence="10">
    <location>
        <position position="156"/>
    </location>
</feature>
<evidence type="ECO:0000256" key="1">
    <source>
        <dbReference type="ARBA" id="ARBA00004479"/>
    </source>
</evidence>
<dbReference type="FunFam" id="3.80.10.10:FF:000041">
    <property type="entry name" value="LRR receptor-like serine/threonine-protein kinase ERECTA"/>
    <property type="match status" value="1"/>
</dbReference>
<dbReference type="PANTHER" id="PTHR48063">
    <property type="entry name" value="LRR RECEPTOR-LIKE KINASE"/>
    <property type="match status" value="1"/>
</dbReference>
<protein>
    <submittedName>
        <fullName evidence="10">LRR receptor-like serine/threonine-protein kinase GSO2-like</fullName>
    </submittedName>
</protein>
<dbReference type="Pfam" id="PF13516">
    <property type="entry name" value="LRR_6"/>
    <property type="match status" value="1"/>
</dbReference>
<reference evidence="10 11" key="1">
    <citation type="journal article" date="2018" name="Front. Plant Sci.">
        <title>Red Clover (Trifolium pratense) and Zigzag Clover (T. medium) - A Picture of Genomic Similarities and Differences.</title>
        <authorList>
            <person name="Dluhosova J."/>
            <person name="Istvanek J."/>
            <person name="Nedelnik J."/>
            <person name="Repkova J."/>
        </authorList>
    </citation>
    <scope>NUCLEOTIDE SEQUENCE [LARGE SCALE GENOMIC DNA]</scope>
    <source>
        <strain evidence="11">cv. 10/8</strain>
        <tissue evidence="10">Leaf</tissue>
    </source>
</reference>
<keyword evidence="8 10" id="KW-0675">Receptor</keyword>
<keyword evidence="2" id="KW-0433">Leucine-rich repeat</keyword>
<dbReference type="PANTHER" id="PTHR48063:SF101">
    <property type="entry name" value="LRR RECEPTOR-LIKE SERINE_THREONINE-PROTEIN KINASE FLS2"/>
    <property type="match status" value="1"/>
</dbReference>
<organism evidence="10 11">
    <name type="scientific">Trifolium medium</name>
    <dbReference type="NCBI Taxonomy" id="97028"/>
    <lineage>
        <taxon>Eukaryota</taxon>
        <taxon>Viridiplantae</taxon>
        <taxon>Streptophyta</taxon>
        <taxon>Embryophyta</taxon>
        <taxon>Tracheophyta</taxon>
        <taxon>Spermatophyta</taxon>
        <taxon>Magnoliopsida</taxon>
        <taxon>eudicotyledons</taxon>
        <taxon>Gunneridae</taxon>
        <taxon>Pentapetalae</taxon>
        <taxon>rosids</taxon>
        <taxon>fabids</taxon>
        <taxon>Fabales</taxon>
        <taxon>Fabaceae</taxon>
        <taxon>Papilionoideae</taxon>
        <taxon>50 kb inversion clade</taxon>
        <taxon>NPAAA clade</taxon>
        <taxon>Hologalegina</taxon>
        <taxon>IRL clade</taxon>
        <taxon>Trifolieae</taxon>
        <taxon>Trifolium</taxon>
    </lineage>
</organism>
<evidence type="ECO:0000256" key="2">
    <source>
        <dbReference type="ARBA" id="ARBA00022614"/>
    </source>
</evidence>
<dbReference type="EMBL" id="LXQA010152178">
    <property type="protein sequence ID" value="MCI26260.1"/>
    <property type="molecule type" value="Genomic_DNA"/>
</dbReference>